<sequence>MRRVDLNCDLGEGGAHDAALMPLITSANIACGGHAGDETTMRATIALALKHGVAIGAHPGFADRENFGRRELDVTPPQVAELVLKQVRRFQEIAAGCGAQMHHVKLHGALYNMVSRDRQLAEAVVQALRVAADNPILYALAGSELERVAHARPDFIVKSEVFSDRTYQPDGSLTPRSRANALIHDEAVAVAQVLQMVREGQVTAKDGSRVPIRADTICLHGDGAHPVAFAQRLRRELAAVGVEISCVGG</sequence>
<keyword evidence="2" id="KW-1185">Reference proteome</keyword>
<proteinExistence type="predicted"/>
<comment type="caution">
    <text evidence="1">The sequence shown here is derived from an EMBL/GenBank/DDBJ whole genome shotgun (WGS) entry which is preliminary data.</text>
</comment>
<dbReference type="CDD" id="cd10801">
    <property type="entry name" value="LamB_YcsF_like_1"/>
    <property type="match status" value="1"/>
</dbReference>
<dbReference type="Gene3D" id="3.20.20.370">
    <property type="entry name" value="Glycoside hydrolase/deacetylase"/>
    <property type="match status" value="1"/>
</dbReference>
<name>A0A4Q1C9H2_9BACT</name>
<dbReference type="GO" id="GO:0005975">
    <property type="term" value="P:carbohydrate metabolic process"/>
    <property type="evidence" value="ECO:0007669"/>
    <property type="project" value="InterPro"/>
</dbReference>
<dbReference type="NCBIfam" id="NF003814">
    <property type="entry name" value="PRK05406.1-3"/>
    <property type="match status" value="1"/>
</dbReference>
<dbReference type="NCBIfam" id="NF003816">
    <property type="entry name" value="PRK05406.1-5"/>
    <property type="match status" value="1"/>
</dbReference>
<dbReference type="EMBL" id="SDHX01000001">
    <property type="protein sequence ID" value="RXK55526.1"/>
    <property type="molecule type" value="Genomic_DNA"/>
</dbReference>
<dbReference type="OrthoDB" id="9773478at2"/>
<dbReference type="Proteomes" id="UP000290218">
    <property type="component" value="Unassembled WGS sequence"/>
</dbReference>
<dbReference type="PANTHER" id="PTHR30292">
    <property type="entry name" value="UNCHARACTERIZED PROTEIN YBGL-RELATED"/>
    <property type="match status" value="1"/>
</dbReference>
<dbReference type="PANTHER" id="PTHR30292:SF0">
    <property type="entry name" value="5-OXOPROLINASE SUBUNIT A"/>
    <property type="match status" value="1"/>
</dbReference>
<gene>
    <name evidence="1" type="ORF">ESB00_06445</name>
</gene>
<dbReference type="RefSeq" id="WP_129046891.1">
    <property type="nucleotide sequence ID" value="NZ_SDHX01000001.1"/>
</dbReference>
<evidence type="ECO:0000313" key="2">
    <source>
        <dbReference type="Proteomes" id="UP000290218"/>
    </source>
</evidence>
<dbReference type="InterPro" id="IPR005501">
    <property type="entry name" value="LamB/YcsF/PxpA-like"/>
</dbReference>
<organism evidence="1 2">
    <name type="scientific">Oleiharenicola lentus</name>
    <dbReference type="NCBI Taxonomy" id="2508720"/>
    <lineage>
        <taxon>Bacteria</taxon>
        <taxon>Pseudomonadati</taxon>
        <taxon>Verrucomicrobiota</taxon>
        <taxon>Opitutia</taxon>
        <taxon>Opitutales</taxon>
        <taxon>Opitutaceae</taxon>
        <taxon>Oleiharenicola</taxon>
    </lineage>
</organism>
<accession>A0A4Q1C9H2</accession>
<dbReference type="SUPFAM" id="SSF88713">
    <property type="entry name" value="Glycoside hydrolase/deacetylase"/>
    <property type="match status" value="1"/>
</dbReference>
<dbReference type="InterPro" id="IPR011330">
    <property type="entry name" value="Glyco_hydro/deAcase_b/a-brl"/>
</dbReference>
<dbReference type="AlphaFoldDB" id="A0A4Q1C9H2"/>
<dbReference type="Pfam" id="PF03746">
    <property type="entry name" value="LamB_YcsF"/>
    <property type="match status" value="1"/>
</dbReference>
<protein>
    <submittedName>
        <fullName evidence="1">LamB/YcsF family protein</fullName>
    </submittedName>
</protein>
<reference evidence="1 2" key="1">
    <citation type="submission" date="2019-01" db="EMBL/GenBank/DDBJ databases">
        <title>Lacunisphaera sp. strain TWA-58.</title>
        <authorList>
            <person name="Chen W.-M."/>
        </authorList>
    </citation>
    <scope>NUCLEOTIDE SEQUENCE [LARGE SCALE GENOMIC DNA]</scope>
    <source>
        <strain evidence="1 2">TWA-58</strain>
    </source>
</reference>
<evidence type="ECO:0000313" key="1">
    <source>
        <dbReference type="EMBL" id="RXK55526.1"/>
    </source>
</evidence>